<sequence length="286" mass="31515">MDVKPLPTSQGSSDPPNIELNIPTKTRMTIGGQPIPVRPVIRRANTYDMPRVICFDHAFPLADHKTSLLAEAVINAAKHLGPSAAIIHERLLSDDAYVLGMSIIPDFRMSNFRLKFKEFADASVKQMYSFAKFPDGQFCASIGKLLNDHSYVFPPKTSVLTFDVGRPYAHPAIIATLREILFGARPAVRFPRSYFVDQEAALKAYQLGEEATSINFHGNTFEGTFRVHMASLDRIRNDDPETYAGFTAWLYDEASGESSTSLANSGQAVPIAAISAAEARKNFVQA</sequence>
<keyword evidence="2" id="KW-1185">Reference proteome</keyword>
<proteinExistence type="predicted"/>
<gene>
    <name evidence="1" type="ORF">BV25DRAFT_1841436</name>
</gene>
<evidence type="ECO:0000313" key="2">
    <source>
        <dbReference type="Proteomes" id="UP000814140"/>
    </source>
</evidence>
<evidence type="ECO:0000313" key="1">
    <source>
        <dbReference type="EMBL" id="KAI0057695.1"/>
    </source>
</evidence>
<protein>
    <submittedName>
        <fullName evidence="1">Uncharacterized protein</fullName>
    </submittedName>
</protein>
<comment type="caution">
    <text evidence="1">The sequence shown here is derived from an EMBL/GenBank/DDBJ whole genome shotgun (WGS) entry which is preliminary data.</text>
</comment>
<reference evidence="1" key="1">
    <citation type="submission" date="2021-03" db="EMBL/GenBank/DDBJ databases">
        <authorList>
            <consortium name="DOE Joint Genome Institute"/>
            <person name="Ahrendt S."/>
            <person name="Looney B.P."/>
            <person name="Miyauchi S."/>
            <person name="Morin E."/>
            <person name="Drula E."/>
            <person name="Courty P.E."/>
            <person name="Chicoki N."/>
            <person name="Fauchery L."/>
            <person name="Kohler A."/>
            <person name="Kuo A."/>
            <person name="Labutti K."/>
            <person name="Pangilinan J."/>
            <person name="Lipzen A."/>
            <person name="Riley R."/>
            <person name="Andreopoulos W."/>
            <person name="He G."/>
            <person name="Johnson J."/>
            <person name="Barry K.W."/>
            <person name="Grigoriev I.V."/>
            <person name="Nagy L."/>
            <person name="Hibbett D."/>
            <person name="Henrissat B."/>
            <person name="Matheny P.B."/>
            <person name="Labbe J."/>
            <person name="Martin F."/>
        </authorList>
    </citation>
    <scope>NUCLEOTIDE SEQUENCE</scope>
    <source>
        <strain evidence="1">HHB10654</strain>
    </source>
</reference>
<reference evidence="1" key="2">
    <citation type="journal article" date="2022" name="New Phytol.">
        <title>Evolutionary transition to the ectomycorrhizal habit in the genomes of a hyperdiverse lineage of mushroom-forming fungi.</title>
        <authorList>
            <person name="Looney B."/>
            <person name="Miyauchi S."/>
            <person name="Morin E."/>
            <person name="Drula E."/>
            <person name="Courty P.E."/>
            <person name="Kohler A."/>
            <person name="Kuo A."/>
            <person name="LaButti K."/>
            <person name="Pangilinan J."/>
            <person name="Lipzen A."/>
            <person name="Riley R."/>
            <person name="Andreopoulos W."/>
            <person name="He G."/>
            <person name="Johnson J."/>
            <person name="Nolan M."/>
            <person name="Tritt A."/>
            <person name="Barry K.W."/>
            <person name="Grigoriev I.V."/>
            <person name="Nagy L.G."/>
            <person name="Hibbett D."/>
            <person name="Henrissat B."/>
            <person name="Matheny P.B."/>
            <person name="Labbe J."/>
            <person name="Martin F.M."/>
        </authorList>
    </citation>
    <scope>NUCLEOTIDE SEQUENCE</scope>
    <source>
        <strain evidence="1">HHB10654</strain>
    </source>
</reference>
<dbReference type="EMBL" id="MU277243">
    <property type="protein sequence ID" value="KAI0057695.1"/>
    <property type="molecule type" value="Genomic_DNA"/>
</dbReference>
<dbReference type="Proteomes" id="UP000814140">
    <property type="component" value="Unassembled WGS sequence"/>
</dbReference>
<organism evidence="1 2">
    <name type="scientific">Artomyces pyxidatus</name>
    <dbReference type="NCBI Taxonomy" id="48021"/>
    <lineage>
        <taxon>Eukaryota</taxon>
        <taxon>Fungi</taxon>
        <taxon>Dikarya</taxon>
        <taxon>Basidiomycota</taxon>
        <taxon>Agaricomycotina</taxon>
        <taxon>Agaricomycetes</taxon>
        <taxon>Russulales</taxon>
        <taxon>Auriscalpiaceae</taxon>
        <taxon>Artomyces</taxon>
    </lineage>
</organism>
<accession>A0ACB8SMQ7</accession>
<name>A0ACB8SMQ7_9AGAM</name>